<evidence type="ECO:0000256" key="4">
    <source>
        <dbReference type="ARBA" id="ARBA00022723"/>
    </source>
</evidence>
<evidence type="ECO:0000256" key="6">
    <source>
        <dbReference type="ARBA" id="ARBA00022982"/>
    </source>
</evidence>
<keyword evidence="5" id="KW-0574">Periplasm</keyword>
<feature type="binding site" description="axial binding residue" evidence="9">
    <location>
        <position position="42"/>
    </location>
    <ligand>
        <name>heme c</name>
        <dbReference type="ChEBI" id="CHEBI:61717"/>
        <label>1</label>
    </ligand>
    <ligandPart>
        <name>Fe</name>
        <dbReference type="ChEBI" id="CHEBI:18248"/>
    </ligandPart>
</feature>
<evidence type="ECO:0000256" key="10">
    <source>
        <dbReference type="SAM" id="SignalP"/>
    </source>
</evidence>
<dbReference type="InterPro" id="IPR024167">
    <property type="entry name" value="Cytochrome_c4-like"/>
</dbReference>
<evidence type="ECO:0000313" key="12">
    <source>
        <dbReference type="EMBL" id="GED23674.1"/>
    </source>
</evidence>
<evidence type="ECO:0000256" key="2">
    <source>
        <dbReference type="ARBA" id="ARBA00022448"/>
    </source>
</evidence>
<organism evidence="12 13">
    <name type="scientific">Halomonas halmophila</name>
    <dbReference type="NCBI Taxonomy" id="252"/>
    <lineage>
        <taxon>Bacteria</taxon>
        <taxon>Pseudomonadati</taxon>
        <taxon>Pseudomonadota</taxon>
        <taxon>Gammaproteobacteria</taxon>
        <taxon>Oceanospirillales</taxon>
        <taxon>Halomonadaceae</taxon>
        <taxon>Halomonas</taxon>
    </lineage>
</organism>
<evidence type="ECO:0000256" key="1">
    <source>
        <dbReference type="ARBA" id="ARBA00004418"/>
    </source>
</evidence>
<dbReference type="Pfam" id="PF13442">
    <property type="entry name" value="Cytochrome_CBB3"/>
    <property type="match status" value="1"/>
</dbReference>
<reference evidence="12 13" key="1">
    <citation type="submission" date="2019-06" db="EMBL/GenBank/DDBJ databases">
        <title>Whole genome shotgun sequence of Halomonas halmophila NBRC 15537.</title>
        <authorList>
            <person name="Hosoyama A."/>
            <person name="Uohara A."/>
            <person name="Ohji S."/>
            <person name="Ichikawa N."/>
        </authorList>
    </citation>
    <scope>NUCLEOTIDE SEQUENCE [LARGE SCALE GENOMIC DNA]</scope>
    <source>
        <strain evidence="12 13">NBRC 15537</strain>
    </source>
</reference>
<dbReference type="GO" id="GO:0009055">
    <property type="term" value="F:electron transfer activity"/>
    <property type="evidence" value="ECO:0007669"/>
    <property type="project" value="InterPro"/>
</dbReference>
<dbReference type="PANTHER" id="PTHR33751:SF9">
    <property type="entry name" value="CYTOCHROME C4"/>
    <property type="match status" value="1"/>
</dbReference>
<dbReference type="PANTHER" id="PTHR33751">
    <property type="entry name" value="CBB3-TYPE CYTOCHROME C OXIDASE SUBUNIT FIXP"/>
    <property type="match status" value="1"/>
</dbReference>
<feature type="binding site" description="covalent" evidence="8">
    <location>
        <position position="136"/>
    </location>
    <ligand>
        <name>heme c</name>
        <dbReference type="ChEBI" id="CHEBI:61717"/>
        <label>2</label>
    </ligand>
</feature>
<keyword evidence="13" id="KW-1185">Reference proteome</keyword>
<keyword evidence="2" id="KW-0813">Transport</keyword>
<dbReference type="RefSeq" id="WP_141321577.1">
    <property type="nucleotide sequence ID" value="NZ_BJOC01000044.1"/>
</dbReference>
<name>A0A4Y4F763_9GAMM</name>
<feature type="domain" description="Cytochrome c" evidence="11">
    <location>
        <begin position="26"/>
        <end position="104"/>
    </location>
</feature>
<gene>
    <name evidence="12" type="ORF">HHA01_26510</name>
</gene>
<protein>
    <submittedName>
        <fullName evidence="12">Cytochrome c</fullName>
    </submittedName>
</protein>
<accession>A0A4Y4F763</accession>
<feature type="binding site" description="covalent" evidence="8">
    <location>
        <position position="41"/>
    </location>
    <ligand>
        <name>heme c</name>
        <dbReference type="ChEBI" id="CHEBI:61717"/>
        <label>1</label>
    </ligand>
</feature>
<comment type="PTM">
    <text evidence="8">Binds 2 heme c groups covalently per subunit.</text>
</comment>
<keyword evidence="4 9" id="KW-0479">Metal-binding</keyword>
<keyword evidence="10" id="KW-0732">Signal</keyword>
<dbReference type="SUPFAM" id="SSF46626">
    <property type="entry name" value="Cytochrome c"/>
    <property type="match status" value="2"/>
</dbReference>
<comment type="caution">
    <text evidence="12">The sequence shown here is derived from an EMBL/GenBank/DDBJ whole genome shotgun (WGS) entry which is preliminary data.</text>
</comment>
<feature type="binding site" description="axial binding residue" evidence="9">
    <location>
        <position position="140"/>
    </location>
    <ligand>
        <name>heme c</name>
        <dbReference type="ChEBI" id="CHEBI:61717"/>
        <label>2</label>
    </ligand>
    <ligandPart>
        <name>Fe</name>
        <dbReference type="ChEBI" id="CHEBI:18248"/>
    </ligandPart>
</feature>
<dbReference type="GO" id="GO:0005506">
    <property type="term" value="F:iron ion binding"/>
    <property type="evidence" value="ECO:0007669"/>
    <property type="project" value="InterPro"/>
</dbReference>
<feature type="binding site" description="covalent" evidence="8">
    <location>
        <position position="38"/>
    </location>
    <ligand>
        <name>heme c</name>
        <dbReference type="ChEBI" id="CHEBI:61717"/>
        <label>1</label>
    </ligand>
</feature>
<feature type="signal peptide" evidence="10">
    <location>
        <begin position="1"/>
        <end position="20"/>
    </location>
</feature>
<evidence type="ECO:0000313" key="13">
    <source>
        <dbReference type="Proteomes" id="UP000319812"/>
    </source>
</evidence>
<dbReference type="PIRSF" id="PIRSF000005">
    <property type="entry name" value="Cytochrome_c4"/>
    <property type="match status" value="1"/>
</dbReference>
<feature type="binding site" description="axial binding residue" evidence="9">
    <location>
        <position position="81"/>
    </location>
    <ligand>
        <name>heme c</name>
        <dbReference type="ChEBI" id="CHEBI:61717"/>
        <label>1</label>
    </ligand>
    <ligandPart>
        <name>Fe</name>
        <dbReference type="ChEBI" id="CHEBI:18248"/>
    </ligandPart>
</feature>
<sequence>MRQLLASLVTLLAIGNLAVADTSAEVDIEAGRAKAQPCAACHGPTGLSPSGMFPHLAGQQASYLVKQMKDIREGRREVAQMAGQLDDFSDQDIRNVAAFYADQPPPLGQADPDETLVERGRALYRAGDLDERIPACSACHTPTGGGIGSAAYPAVAGQHPEYTIATLQAFAEGSRDNDPNGIMRDIAAKLSEEDMRALANYLLGLH</sequence>
<keyword evidence="3 8" id="KW-0349">Heme</keyword>
<evidence type="ECO:0000256" key="8">
    <source>
        <dbReference type="PIRSR" id="PIRSR000005-1"/>
    </source>
</evidence>
<dbReference type="GO" id="GO:0020037">
    <property type="term" value="F:heme binding"/>
    <property type="evidence" value="ECO:0007669"/>
    <property type="project" value="InterPro"/>
</dbReference>
<proteinExistence type="predicted"/>
<dbReference type="OrthoDB" id="9773456at2"/>
<dbReference type="Proteomes" id="UP000319812">
    <property type="component" value="Unassembled WGS sequence"/>
</dbReference>
<evidence type="ECO:0000259" key="11">
    <source>
        <dbReference type="PROSITE" id="PS51007"/>
    </source>
</evidence>
<keyword evidence="6" id="KW-0249">Electron transport</keyword>
<comment type="subcellular location">
    <subcellularLocation>
        <location evidence="1">Periplasm</location>
    </subcellularLocation>
</comment>
<evidence type="ECO:0000256" key="7">
    <source>
        <dbReference type="ARBA" id="ARBA00023004"/>
    </source>
</evidence>
<dbReference type="InterPro" id="IPR050597">
    <property type="entry name" value="Cytochrome_c_Oxidase_Subunit"/>
</dbReference>
<dbReference type="Gene3D" id="1.10.760.10">
    <property type="entry name" value="Cytochrome c-like domain"/>
    <property type="match status" value="2"/>
</dbReference>
<dbReference type="PROSITE" id="PS51007">
    <property type="entry name" value="CYTC"/>
    <property type="match status" value="2"/>
</dbReference>
<feature type="binding site" description="covalent" evidence="8">
    <location>
        <position position="139"/>
    </location>
    <ligand>
        <name>heme c</name>
        <dbReference type="ChEBI" id="CHEBI:61717"/>
        <label>2</label>
    </ligand>
</feature>
<dbReference type="InterPro" id="IPR009056">
    <property type="entry name" value="Cyt_c-like_dom"/>
</dbReference>
<dbReference type="GO" id="GO:0042597">
    <property type="term" value="C:periplasmic space"/>
    <property type="evidence" value="ECO:0007669"/>
    <property type="project" value="UniProtKB-SubCell"/>
</dbReference>
<dbReference type="InterPro" id="IPR036909">
    <property type="entry name" value="Cyt_c-like_dom_sf"/>
</dbReference>
<keyword evidence="7 9" id="KW-0408">Iron</keyword>
<feature type="domain" description="Cytochrome c" evidence="11">
    <location>
        <begin position="115"/>
        <end position="206"/>
    </location>
</feature>
<evidence type="ECO:0000256" key="5">
    <source>
        <dbReference type="ARBA" id="ARBA00022764"/>
    </source>
</evidence>
<dbReference type="Pfam" id="PF00034">
    <property type="entry name" value="Cytochrom_C"/>
    <property type="match status" value="1"/>
</dbReference>
<dbReference type="EMBL" id="BJOC01000044">
    <property type="protein sequence ID" value="GED23674.1"/>
    <property type="molecule type" value="Genomic_DNA"/>
</dbReference>
<evidence type="ECO:0000256" key="9">
    <source>
        <dbReference type="PIRSR" id="PIRSR000005-2"/>
    </source>
</evidence>
<dbReference type="AlphaFoldDB" id="A0A4Y4F763"/>
<feature type="chain" id="PRO_5021418880" evidence="10">
    <location>
        <begin position="21"/>
        <end position="206"/>
    </location>
</feature>
<feature type="binding site" description="axial binding residue" evidence="9">
    <location>
        <position position="183"/>
    </location>
    <ligand>
        <name>heme c</name>
        <dbReference type="ChEBI" id="CHEBI:61717"/>
        <label>2</label>
    </ligand>
    <ligandPart>
        <name>Fe</name>
        <dbReference type="ChEBI" id="CHEBI:18248"/>
    </ligandPart>
</feature>
<evidence type="ECO:0000256" key="3">
    <source>
        <dbReference type="ARBA" id="ARBA00022617"/>
    </source>
</evidence>